<evidence type="ECO:0000313" key="4">
    <source>
        <dbReference type="Proteomes" id="UP000032180"/>
    </source>
</evidence>
<name>A0A0D9W6S6_9ORYZ</name>
<reference evidence="4" key="2">
    <citation type="submission" date="2013-12" db="EMBL/GenBank/DDBJ databases">
        <authorList>
            <person name="Yu Y."/>
            <person name="Lee S."/>
            <person name="de Baynast K."/>
            <person name="Wissotski M."/>
            <person name="Liu L."/>
            <person name="Talag J."/>
            <person name="Goicoechea J."/>
            <person name="Angelova A."/>
            <person name="Jetty R."/>
            <person name="Kudrna D."/>
            <person name="Golser W."/>
            <person name="Rivera L."/>
            <person name="Zhang J."/>
            <person name="Wing R."/>
        </authorList>
    </citation>
    <scope>NUCLEOTIDE SEQUENCE</scope>
</reference>
<evidence type="ECO:0000259" key="2">
    <source>
        <dbReference type="Pfam" id="PF26578"/>
    </source>
</evidence>
<evidence type="ECO:0000313" key="3">
    <source>
        <dbReference type="EnsemblPlants" id="LPERR04G14180.1"/>
    </source>
</evidence>
<feature type="domain" description="GPI-anchored protein LLG1-like" evidence="2">
    <location>
        <begin position="70"/>
        <end position="145"/>
    </location>
</feature>
<dbReference type="PANTHER" id="PTHR31533">
    <property type="entry name" value="GPI-ANCHORED PROTEIN LLG1-RELATED-RELATED"/>
    <property type="match status" value="1"/>
</dbReference>
<dbReference type="Proteomes" id="UP000032180">
    <property type="component" value="Chromosome 4"/>
</dbReference>
<dbReference type="AlphaFoldDB" id="A0A0D9W6S6"/>
<dbReference type="PANTHER" id="PTHR31533:SF37">
    <property type="entry name" value="OS04G0500300 PROTEIN"/>
    <property type="match status" value="1"/>
</dbReference>
<reference evidence="3 4" key="1">
    <citation type="submission" date="2012-08" db="EMBL/GenBank/DDBJ databases">
        <title>Oryza genome evolution.</title>
        <authorList>
            <person name="Wing R.A."/>
        </authorList>
    </citation>
    <scope>NUCLEOTIDE SEQUENCE</scope>
</reference>
<reference evidence="3" key="3">
    <citation type="submission" date="2015-04" db="UniProtKB">
        <authorList>
            <consortium name="EnsemblPlants"/>
        </authorList>
    </citation>
    <scope>IDENTIFICATION</scope>
</reference>
<dbReference type="HOGENOM" id="CLU_113089_0_0_1"/>
<evidence type="ECO:0000256" key="1">
    <source>
        <dbReference type="SAM" id="SignalP"/>
    </source>
</evidence>
<proteinExistence type="predicted"/>
<dbReference type="InterPro" id="IPR039307">
    <property type="entry name" value="LORELEI-like"/>
</dbReference>
<protein>
    <recommendedName>
        <fullName evidence="2">GPI-anchored protein LLG1-like domain-containing protein</fullName>
    </recommendedName>
</protein>
<feature type="chain" id="PRO_5002348785" description="GPI-anchored protein LLG1-like domain-containing protein" evidence="1">
    <location>
        <begin position="24"/>
        <end position="147"/>
    </location>
</feature>
<dbReference type="Gramene" id="LPERR04G14180.1">
    <property type="protein sequence ID" value="LPERR04G14180.1"/>
    <property type="gene ID" value="LPERR04G14180"/>
</dbReference>
<accession>A0A0D9W6S6</accession>
<dbReference type="EnsemblPlants" id="LPERR04G14180.1">
    <property type="protein sequence ID" value="LPERR04G14180.1"/>
    <property type="gene ID" value="LPERR04G14180"/>
</dbReference>
<dbReference type="STRING" id="77586.A0A0D9W6S6"/>
<keyword evidence="1" id="KW-0732">Signal</keyword>
<organism evidence="3 4">
    <name type="scientific">Leersia perrieri</name>
    <dbReference type="NCBI Taxonomy" id="77586"/>
    <lineage>
        <taxon>Eukaryota</taxon>
        <taxon>Viridiplantae</taxon>
        <taxon>Streptophyta</taxon>
        <taxon>Embryophyta</taxon>
        <taxon>Tracheophyta</taxon>
        <taxon>Spermatophyta</taxon>
        <taxon>Magnoliopsida</taxon>
        <taxon>Liliopsida</taxon>
        <taxon>Poales</taxon>
        <taxon>Poaceae</taxon>
        <taxon>BOP clade</taxon>
        <taxon>Oryzoideae</taxon>
        <taxon>Oryzeae</taxon>
        <taxon>Oryzinae</taxon>
        <taxon>Leersia</taxon>
    </lineage>
</organism>
<feature type="signal peptide" evidence="1">
    <location>
        <begin position="1"/>
        <end position="23"/>
    </location>
</feature>
<dbReference type="InterPro" id="IPR058888">
    <property type="entry name" value="LLG1-like"/>
</dbReference>
<dbReference type="Pfam" id="PF26578">
    <property type="entry name" value="LLG1"/>
    <property type="match status" value="1"/>
</dbReference>
<keyword evidence="4" id="KW-1185">Reference proteome</keyword>
<sequence length="147" mass="15896">MGTAIILLCCVSLFVVVSSAAEAEVPQDGANFLSEAVLASSTATHEMSEKARKLFVPSKDNVTGSPCPVRFEKVKGFEELGDTCKKRPKNCCAAFKKLACPHSKVLNNPNNGCAEDLFYFIFHRGKLNPETFTFADKCKEGPDGLAC</sequence>